<proteinExistence type="predicted"/>
<feature type="compositionally biased region" description="Polar residues" evidence="1">
    <location>
        <begin position="1"/>
        <end position="13"/>
    </location>
</feature>
<protein>
    <submittedName>
        <fullName evidence="2">Uncharacterized protein</fullName>
    </submittedName>
</protein>
<organism evidence="2">
    <name type="scientific">Tanacetum cinerariifolium</name>
    <name type="common">Dalmatian daisy</name>
    <name type="synonym">Chrysanthemum cinerariifolium</name>
    <dbReference type="NCBI Taxonomy" id="118510"/>
    <lineage>
        <taxon>Eukaryota</taxon>
        <taxon>Viridiplantae</taxon>
        <taxon>Streptophyta</taxon>
        <taxon>Embryophyta</taxon>
        <taxon>Tracheophyta</taxon>
        <taxon>Spermatophyta</taxon>
        <taxon>Magnoliopsida</taxon>
        <taxon>eudicotyledons</taxon>
        <taxon>Gunneridae</taxon>
        <taxon>Pentapetalae</taxon>
        <taxon>asterids</taxon>
        <taxon>campanulids</taxon>
        <taxon>Asterales</taxon>
        <taxon>Asteraceae</taxon>
        <taxon>Asteroideae</taxon>
        <taxon>Anthemideae</taxon>
        <taxon>Anthemidinae</taxon>
        <taxon>Tanacetum</taxon>
    </lineage>
</organism>
<evidence type="ECO:0000256" key="1">
    <source>
        <dbReference type="SAM" id="MobiDB-lite"/>
    </source>
</evidence>
<name>A0A6L2NTW9_TANCI</name>
<evidence type="ECO:0000313" key="2">
    <source>
        <dbReference type="EMBL" id="GEU89791.1"/>
    </source>
</evidence>
<feature type="compositionally biased region" description="Basic and acidic residues" evidence="1">
    <location>
        <begin position="15"/>
        <end position="27"/>
    </location>
</feature>
<reference evidence="2" key="1">
    <citation type="journal article" date="2019" name="Sci. Rep.">
        <title>Draft genome of Tanacetum cinerariifolium, the natural source of mosquito coil.</title>
        <authorList>
            <person name="Yamashiro T."/>
            <person name="Shiraishi A."/>
            <person name="Satake H."/>
            <person name="Nakayama K."/>
        </authorList>
    </citation>
    <scope>NUCLEOTIDE SEQUENCE</scope>
</reference>
<gene>
    <name evidence="2" type="ORF">Tci_061769</name>
</gene>
<accession>A0A6L2NTW9</accession>
<dbReference type="EMBL" id="BKCJ010010039">
    <property type="protein sequence ID" value="GEU89791.1"/>
    <property type="molecule type" value="Genomic_DNA"/>
</dbReference>
<feature type="region of interest" description="Disordered" evidence="1">
    <location>
        <begin position="1"/>
        <end position="34"/>
    </location>
</feature>
<dbReference type="AlphaFoldDB" id="A0A6L2NTW9"/>
<comment type="caution">
    <text evidence="2">The sequence shown here is derived from an EMBL/GenBank/DDBJ whole genome shotgun (WGS) entry which is preliminary data.</text>
</comment>
<sequence length="407" mass="45847">MAKTSSHNTSSPEITPKEEPVTLDKPESPNPFLPATHVEFTFEYTTTTLEDSKVWVSTPTGGVRGDIGYNEEIEAKGTLKKSCLPPRWRLLMGQIIQCLSGKTEHMMPEYDNEELNINPTPVFSVHNWTLKPNQPEEPPFTTHIKAICKLDVHVVSKALKPSLQTEEDMDEETKNYSFDDIFAWCNLSVLVDKTKYAGDELKTTHTNSGINEESRADDILKKIKLEDLSEFLKDTRSAFFTPDSSQDESIIITDENEEEDDMEIELLGDLKEILTKLETFTSTISSLTSQVCHCGGNASATMTNDVPLEGQAIASPVEGEKNTKDDETNLKDELIDLLGTNIVTRYYNKKLLFDNYCDKMLKRKKSPKITNCEVITKKGHITLKIYRKDGSEEVISNLKVSNLHLAE</sequence>